<keyword evidence="3" id="KW-1133">Transmembrane helix</keyword>
<keyword evidence="3" id="KW-0472">Membrane</keyword>
<dbReference type="Gene3D" id="2.120.10.30">
    <property type="entry name" value="TolB, C-terminal domain"/>
    <property type="match status" value="2"/>
</dbReference>
<keyword evidence="6" id="KW-1185">Reference proteome</keyword>
<dbReference type="Pfam" id="PF07714">
    <property type="entry name" value="PK_Tyr_Ser-Thr"/>
    <property type="match status" value="1"/>
</dbReference>
<evidence type="ECO:0000259" key="4">
    <source>
        <dbReference type="PROSITE" id="PS50011"/>
    </source>
</evidence>
<evidence type="ECO:0000256" key="3">
    <source>
        <dbReference type="SAM" id="Phobius"/>
    </source>
</evidence>
<dbReference type="AlphaFoldDB" id="A0A9W6WVD4"/>
<dbReference type="PROSITE" id="PS50011">
    <property type="entry name" value="PROTEIN_KINASE_DOM"/>
    <property type="match status" value="1"/>
</dbReference>
<dbReference type="InterPro" id="IPR011042">
    <property type="entry name" value="6-blade_b-propeller_TolB-like"/>
</dbReference>
<evidence type="ECO:0000256" key="1">
    <source>
        <dbReference type="ARBA" id="ARBA00022737"/>
    </source>
</evidence>
<sequence length="927" mass="100388">MDYVQVAAAATANAVLPGSGSFVNGAFELGKICFEIAELLSGMQESASSISTQSANIEKDVAYFRWVLEVLGRVQHKSKLTNQLQKLIITFETEVEEYDRVVKKFLGQNVLKQLVFHNELDDASATVKEIAGQLVQYVTTECAINGSATYGHVDQVDERANRYMKMIDSPDVMKEMSDSDNQKEILAIIARIARRNEAMMHSSLEANDLVLNVVKEKLWASSSRAVQDEVKNLPDWYITEDEVEIDMSTVIGFGGDAKIYKGVLEDGTPVAVKVFNAHMCKSEEAKNKFFNTMKLWVRVSHLNNICRVYGACYFTASPFIVMEHCELGSLDTFLRQDGIHRCKHGIEMLTQAARAIVKMHSKGFVHGDLKCDNILVSASAGGKPQAKICDFDRSFDWSALKDERLVTGTAASAGIEITDAVRYLAPECVEGMLPNSKSDVYSFGMTLYHALVGISPYFEISSDKELRACKLARELPPRNMQSISDDAWKLIMQCCDPSPALRPTMEKVVEALKLLAEQLPTIEIPVKTRYDTIVDVQSDQINVLVSTTRVEGTLVKSMMSGSQALPASYKKTGIAVICLVVVAIIVGVVLGLKPFSSKSSADSSSGTGSMPSSSSSSGAVVSLVTSDDSSAASTHTPTVLLGLQVSTISTYIGDNSIWGIAVASSRQTFVSGPSEILEMTGNNAPTWHAGNQVTPGYQDGGLQQATFHGKGPLAVGPNDDLFLCDFLKVRKITSTNVSTVATLTSSMQGVAVDSSGNLYVTRFDEFDVVKITPDGNITDFANTSILNFPLGITIDSSDNIYITGQHRVMKFTSTGEMSVVAGSEVSGFVNGVGESARFNNPFAVTVGSDENLYVADRSNHCIRKIDLTTREVTTYAGMCTTPGSANGLATNAMFDTPLAIAAAADNVFYVTDGPYGQGTRLRKIYSV</sequence>
<evidence type="ECO:0000256" key="2">
    <source>
        <dbReference type="SAM" id="MobiDB-lite"/>
    </source>
</evidence>
<accession>A0A9W6WVD4</accession>
<dbReference type="PROSITE" id="PS00108">
    <property type="entry name" value="PROTEIN_KINASE_ST"/>
    <property type="match status" value="1"/>
</dbReference>
<keyword evidence="1" id="KW-0677">Repeat</keyword>
<organism evidence="5 6">
    <name type="scientific">Phytophthora fragariaefolia</name>
    <dbReference type="NCBI Taxonomy" id="1490495"/>
    <lineage>
        <taxon>Eukaryota</taxon>
        <taxon>Sar</taxon>
        <taxon>Stramenopiles</taxon>
        <taxon>Oomycota</taxon>
        <taxon>Peronosporomycetes</taxon>
        <taxon>Peronosporales</taxon>
        <taxon>Peronosporaceae</taxon>
        <taxon>Phytophthora</taxon>
    </lineage>
</organism>
<dbReference type="SUPFAM" id="SSF63829">
    <property type="entry name" value="Calcium-dependent phosphotriesterase"/>
    <property type="match status" value="1"/>
</dbReference>
<dbReference type="EMBL" id="BSXT01000146">
    <property type="protein sequence ID" value="GMF19113.1"/>
    <property type="molecule type" value="Genomic_DNA"/>
</dbReference>
<feature type="region of interest" description="Disordered" evidence="2">
    <location>
        <begin position="596"/>
        <end position="617"/>
    </location>
</feature>
<dbReference type="Pfam" id="PF01436">
    <property type="entry name" value="NHL"/>
    <property type="match status" value="1"/>
</dbReference>
<dbReference type="SUPFAM" id="SSF56112">
    <property type="entry name" value="Protein kinase-like (PK-like)"/>
    <property type="match status" value="1"/>
</dbReference>
<dbReference type="InterPro" id="IPR008271">
    <property type="entry name" value="Ser/Thr_kinase_AS"/>
</dbReference>
<dbReference type="GO" id="GO:0004674">
    <property type="term" value="F:protein serine/threonine kinase activity"/>
    <property type="evidence" value="ECO:0007669"/>
    <property type="project" value="TreeGrafter"/>
</dbReference>
<dbReference type="Proteomes" id="UP001165121">
    <property type="component" value="Unassembled WGS sequence"/>
</dbReference>
<dbReference type="SMART" id="SM00220">
    <property type="entry name" value="S_TKc"/>
    <property type="match status" value="1"/>
</dbReference>
<dbReference type="InterPro" id="IPR001245">
    <property type="entry name" value="Ser-Thr/Tyr_kinase_cat_dom"/>
</dbReference>
<comment type="caution">
    <text evidence="5">The sequence shown here is derived from an EMBL/GenBank/DDBJ whole genome shotgun (WGS) entry which is preliminary data.</text>
</comment>
<gene>
    <name evidence="5" type="ORF">Pfra01_000189400</name>
</gene>
<evidence type="ECO:0000313" key="5">
    <source>
        <dbReference type="EMBL" id="GMF19113.1"/>
    </source>
</evidence>
<dbReference type="PANTHER" id="PTHR44329">
    <property type="entry name" value="SERINE/THREONINE-PROTEIN KINASE TNNI3K-RELATED"/>
    <property type="match status" value="1"/>
</dbReference>
<name>A0A9W6WVD4_9STRA</name>
<feature type="transmembrane region" description="Helical" evidence="3">
    <location>
        <begin position="573"/>
        <end position="592"/>
    </location>
</feature>
<dbReference type="InterPro" id="IPR001258">
    <property type="entry name" value="NHL_repeat"/>
</dbReference>
<reference evidence="5" key="1">
    <citation type="submission" date="2023-04" db="EMBL/GenBank/DDBJ databases">
        <title>Phytophthora fragariaefolia NBRC 109709.</title>
        <authorList>
            <person name="Ichikawa N."/>
            <person name="Sato H."/>
            <person name="Tonouchi N."/>
        </authorList>
    </citation>
    <scope>NUCLEOTIDE SEQUENCE</scope>
    <source>
        <strain evidence="5">NBRC 109709</strain>
    </source>
</reference>
<dbReference type="InterPro" id="IPR011009">
    <property type="entry name" value="Kinase-like_dom_sf"/>
</dbReference>
<proteinExistence type="predicted"/>
<dbReference type="OrthoDB" id="120042at2759"/>
<dbReference type="CDD" id="cd14014">
    <property type="entry name" value="STKc_PknB_like"/>
    <property type="match status" value="1"/>
</dbReference>
<keyword evidence="3" id="KW-0812">Transmembrane</keyword>
<dbReference type="InterPro" id="IPR000719">
    <property type="entry name" value="Prot_kinase_dom"/>
</dbReference>
<dbReference type="GO" id="GO:0005524">
    <property type="term" value="F:ATP binding"/>
    <property type="evidence" value="ECO:0007669"/>
    <property type="project" value="InterPro"/>
</dbReference>
<feature type="domain" description="Protein kinase" evidence="4">
    <location>
        <begin position="245"/>
        <end position="515"/>
    </location>
</feature>
<evidence type="ECO:0000313" key="6">
    <source>
        <dbReference type="Proteomes" id="UP001165121"/>
    </source>
</evidence>
<dbReference type="PANTHER" id="PTHR44329:SF214">
    <property type="entry name" value="PROTEIN KINASE DOMAIN-CONTAINING PROTEIN"/>
    <property type="match status" value="1"/>
</dbReference>
<protein>
    <submittedName>
        <fullName evidence="5">Unnamed protein product</fullName>
    </submittedName>
</protein>
<dbReference type="InterPro" id="IPR051681">
    <property type="entry name" value="Ser/Thr_Kinases-Pseudokinases"/>
</dbReference>
<dbReference type="Gene3D" id="1.10.510.10">
    <property type="entry name" value="Transferase(Phosphotransferase) domain 1"/>
    <property type="match status" value="1"/>
</dbReference>